<keyword evidence="2" id="KW-0808">Transferase</keyword>
<dbReference type="PANTHER" id="PTHR36836:SF1">
    <property type="entry name" value="COLANIC ACID BIOSYNTHESIS PROTEIN WCAK"/>
    <property type="match status" value="1"/>
</dbReference>
<accession>A0A0P0YQG4</accession>
<sequence>MKILLVGNHTCGNRGDGAILRGLVDSIKQINPDVEVDILSRYARSSAFLLGTAIKQDVLYSSRMNKNGGLVKKVIWKIKNSILPDILVSHAKGKGFLKYFPLPNNVVEFIKDLEKYDAVIQVGGSFFVDLYGTGQFEHILCSNIAGKPIYLVGHSVGPFENPKFQHIAKYCFTKAEKIILREDVSLSLMEKDNFNLNNVTLGVDTAFLVDTEKDVNDYAVSHWKKIIKEQKTVALTVRKLAPFDKRLGVSQDEYEASIARIVDYLNQLGYQVIIFSTCTGIESYHSDDRMVALSVKNKVHDSQCCHVVMDEFNDYQLGILLSNCVFTIGTRLHSAIISINFGTPAIAINYEHKSLGVMRGLKMDVLSADVSDVIDGTLINKIEDLIANMADIEISLKNNLQDAKIIGRTMIENILSEIDR</sequence>
<dbReference type="EMBL" id="AB924560">
    <property type="protein sequence ID" value="BAT23419.1"/>
    <property type="molecule type" value="Genomic_DNA"/>
</dbReference>
<name>A0A0P0YQG4_9ENTR</name>
<reference evidence="2" key="2">
    <citation type="journal article" date="2015" name="Sci. Rep.">
        <title>Genetic analysis of capsular polysaccharide synthesis gene clusters in 79 capsular types of Klebsiella spp.</title>
        <authorList>
            <person name="Pan Y.J."/>
            <person name="Lin T.L."/>
            <person name="Chen C.T."/>
            <person name="Chen Y.Y."/>
            <person name="Hsieh P.F."/>
            <person name="Hsu C.R."/>
            <person name="Wu M.C."/>
            <person name="Wang J.T."/>
        </authorList>
    </citation>
    <scope>NUCLEOTIDE SEQUENCE</scope>
    <source>
        <strain evidence="2">1702/49</strain>
    </source>
</reference>
<evidence type="ECO:0000259" key="1">
    <source>
        <dbReference type="Pfam" id="PF04230"/>
    </source>
</evidence>
<dbReference type="Pfam" id="PF04230">
    <property type="entry name" value="PS_pyruv_trans"/>
    <property type="match status" value="1"/>
</dbReference>
<protein>
    <submittedName>
        <fullName evidence="2">Pyruvyl transferase</fullName>
    </submittedName>
</protein>
<dbReference type="PANTHER" id="PTHR36836">
    <property type="entry name" value="COLANIC ACID BIOSYNTHESIS PROTEIN WCAK"/>
    <property type="match status" value="1"/>
</dbReference>
<feature type="domain" description="Polysaccharide pyruvyl transferase" evidence="1">
    <location>
        <begin position="13"/>
        <end position="352"/>
    </location>
</feature>
<evidence type="ECO:0000313" key="2">
    <source>
        <dbReference type="EMBL" id="BAT23419.1"/>
    </source>
</evidence>
<organism evidence="2">
    <name type="scientific">Klebsiella sp. 1702/49</name>
    <dbReference type="NCBI Taxonomy" id="1497800"/>
    <lineage>
        <taxon>Bacteria</taxon>
        <taxon>Pseudomonadati</taxon>
        <taxon>Pseudomonadota</taxon>
        <taxon>Gammaproteobacteria</taxon>
        <taxon>Enterobacterales</taxon>
        <taxon>Enterobacteriaceae</taxon>
        <taxon>Klebsiella/Raoultella group</taxon>
        <taxon>Klebsiella</taxon>
    </lineage>
</organism>
<dbReference type="InterPro" id="IPR007345">
    <property type="entry name" value="Polysacch_pyruvyl_Trfase"/>
</dbReference>
<dbReference type="AlphaFoldDB" id="A0A0P0YQG4"/>
<gene>
    <name evidence="2" type="primary">wcuA</name>
</gene>
<dbReference type="GO" id="GO:0016740">
    <property type="term" value="F:transferase activity"/>
    <property type="evidence" value="ECO:0007669"/>
    <property type="project" value="UniProtKB-KW"/>
</dbReference>
<dbReference type="NCBIfam" id="NF007452">
    <property type="entry name" value="PRK10017.1"/>
    <property type="match status" value="1"/>
</dbReference>
<proteinExistence type="predicted"/>
<reference evidence="2" key="1">
    <citation type="submission" date="2014-04" db="EMBL/GenBank/DDBJ databases">
        <authorList>
            <person name="Harrison E."/>
        </authorList>
    </citation>
    <scope>NUCLEOTIDE SEQUENCE</scope>
    <source>
        <strain evidence="2">1702/49</strain>
    </source>
</reference>